<keyword evidence="3" id="KW-1185">Reference proteome</keyword>
<evidence type="ECO:0000313" key="2">
    <source>
        <dbReference type="EMBL" id="CAB3714706.1"/>
    </source>
</evidence>
<sequence>MHHAIEGGGDDHGRVRIGVAHHDGLAQAAAHRARPAGIGAVFLLFEHQRIGAFQDLQRHVAHAAGIRGDGQPVLAGARAGAAGGKADRVEARAGQQCLLFLLRGAGQRFAADQVQVPQRRGALGRHLVGPRLAQRAEHGVGQQLADDVARRHGGREAGVQDRAFGRRHLHQRQRAGVVGHVGADQAADAERGVGVGIGLDHVDAARHAGRGAVEVHQDLAIAHRHAGLQRDRRVVAVDHQRVVPGALRPFGDGLAHGLRRLLDDVAAQRFQVGQLELGQQRLQAAATDVVAGHQRVQVALDLLRLAHVGADDGQHAGVHLVLVEEAQDRQEQAFVIDLQAVGAAADAADVDHVQGRGEQRHQRAVVEHRRDHGHVEQVAGALPWVVGQQHVAVLQGLRRKHLEEVLDRFGHGVDVAGRAGDGLGDHAAVGQENAGRQIAGLARGGAEGRADQHLGLFLDHRQQPVPGQLEADALLGRVLRGAHAGSFAARAAAALMSSSTSEPSRLRRASKPAGTKVVVSSSTTRAGPLSVCSASSAWRS</sequence>
<dbReference type="Proteomes" id="UP000507979">
    <property type="component" value="Unassembled WGS sequence"/>
</dbReference>
<dbReference type="EMBL" id="CADIJR010000127">
    <property type="protein sequence ID" value="CAB3714706.1"/>
    <property type="molecule type" value="Genomic_DNA"/>
</dbReference>
<proteinExistence type="predicted"/>
<gene>
    <name evidence="2" type="ORF">LMG26845_05972</name>
</gene>
<protein>
    <submittedName>
        <fullName evidence="2">Uncharacterized protein</fullName>
    </submittedName>
</protein>
<dbReference type="AlphaFoldDB" id="A0A6J5BQA7"/>
<evidence type="ECO:0000313" key="3">
    <source>
        <dbReference type="Proteomes" id="UP000507979"/>
    </source>
</evidence>
<feature type="region of interest" description="Disordered" evidence="1">
    <location>
        <begin position="498"/>
        <end position="522"/>
    </location>
</feature>
<accession>A0A6J5BQA7</accession>
<name>A0A6J5BQA7_9BURK</name>
<reference evidence="2 3" key="1">
    <citation type="submission" date="2020-04" db="EMBL/GenBank/DDBJ databases">
        <authorList>
            <person name="De Canck E."/>
        </authorList>
    </citation>
    <scope>NUCLEOTIDE SEQUENCE [LARGE SCALE GENOMIC DNA]</scope>
    <source>
        <strain evidence="2 3">LMG 26845</strain>
    </source>
</reference>
<evidence type="ECO:0000256" key="1">
    <source>
        <dbReference type="SAM" id="MobiDB-lite"/>
    </source>
</evidence>
<organism evidence="2 3">
    <name type="scientific">Achromobacter insuavis</name>
    <dbReference type="NCBI Taxonomy" id="1287735"/>
    <lineage>
        <taxon>Bacteria</taxon>
        <taxon>Pseudomonadati</taxon>
        <taxon>Pseudomonadota</taxon>
        <taxon>Betaproteobacteria</taxon>
        <taxon>Burkholderiales</taxon>
        <taxon>Alcaligenaceae</taxon>
        <taxon>Achromobacter</taxon>
    </lineage>
</organism>